<dbReference type="EMBL" id="BDRX01000089">
    <property type="protein sequence ID" value="GBF96925.1"/>
    <property type="molecule type" value="Genomic_DNA"/>
</dbReference>
<evidence type="ECO:0000313" key="3">
    <source>
        <dbReference type="EMBL" id="GBF96925.1"/>
    </source>
</evidence>
<evidence type="ECO:0000256" key="2">
    <source>
        <dbReference type="SAM" id="SignalP"/>
    </source>
</evidence>
<evidence type="ECO:0000256" key="1">
    <source>
        <dbReference type="SAM" id="MobiDB-lite"/>
    </source>
</evidence>
<sequence>MALRSPLPALLLLALLAAAGPCASARGLLQQQGDGGGDIGNGPPAIPSPGEIVGALLRQILSLLSIRQPLADALSFELPPQDGAQDTATTTDSTSSDPASADGATTTDAQTSASEDPAMSAADGAADGSNAAGADGSGSADGSDSEPDSDGDDGSEPDSDAGSQPAADGSADAGPPGPPPRPGVILGRAIRDVLNGVSGADGSGPGMRQAAVAGPNPTLEFEFGPEMSLVPGLSITGAEFNPATTLGAKGLALTLANNLGLEGALQPQGSFTKSASVEAPSASKTVKVPGTSLTVEGGENSQTVTAASGKADAGAFANGLTAAVAAAKAKAAAP</sequence>
<keyword evidence="4" id="KW-1185">Reference proteome</keyword>
<reference evidence="3 4" key="1">
    <citation type="journal article" date="2018" name="Sci. Rep.">
        <title>Raphidocelis subcapitata (=Pseudokirchneriella subcapitata) provides an insight into genome evolution and environmental adaptations in the Sphaeropleales.</title>
        <authorList>
            <person name="Suzuki S."/>
            <person name="Yamaguchi H."/>
            <person name="Nakajima N."/>
            <person name="Kawachi M."/>
        </authorList>
    </citation>
    <scope>NUCLEOTIDE SEQUENCE [LARGE SCALE GENOMIC DNA]</scope>
    <source>
        <strain evidence="3 4">NIES-35</strain>
    </source>
</reference>
<feature type="compositionally biased region" description="Low complexity" evidence="1">
    <location>
        <begin position="80"/>
        <end position="142"/>
    </location>
</feature>
<protein>
    <submittedName>
        <fullName evidence="3">Uncharacterized protein</fullName>
    </submittedName>
</protein>
<accession>A0A2V0PIP8</accession>
<dbReference type="Proteomes" id="UP000247498">
    <property type="component" value="Unassembled WGS sequence"/>
</dbReference>
<evidence type="ECO:0000313" key="4">
    <source>
        <dbReference type="Proteomes" id="UP000247498"/>
    </source>
</evidence>
<organism evidence="3 4">
    <name type="scientific">Raphidocelis subcapitata</name>
    <dbReference type="NCBI Taxonomy" id="307507"/>
    <lineage>
        <taxon>Eukaryota</taxon>
        <taxon>Viridiplantae</taxon>
        <taxon>Chlorophyta</taxon>
        <taxon>core chlorophytes</taxon>
        <taxon>Chlorophyceae</taxon>
        <taxon>CS clade</taxon>
        <taxon>Sphaeropleales</taxon>
        <taxon>Selenastraceae</taxon>
        <taxon>Raphidocelis</taxon>
    </lineage>
</organism>
<feature type="region of interest" description="Disordered" evidence="1">
    <location>
        <begin position="77"/>
        <end position="185"/>
    </location>
</feature>
<comment type="caution">
    <text evidence="3">The sequence shown here is derived from an EMBL/GenBank/DDBJ whole genome shotgun (WGS) entry which is preliminary data.</text>
</comment>
<name>A0A2V0PIP8_9CHLO</name>
<feature type="compositionally biased region" description="Low complexity" evidence="1">
    <location>
        <begin position="160"/>
        <end position="174"/>
    </location>
</feature>
<keyword evidence="2" id="KW-0732">Signal</keyword>
<feature type="compositionally biased region" description="Acidic residues" evidence="1">
    <location>
        <begin position="143"/>
        <end position="159"/>
    </location>
</feature>
<gene>
    <name evidence="3" type="ORF">Rsub_09005</name>
</gene>
<dbReference type="InParanoid" id="A0A2V0PIP8"/>
<dbReference type="AlphaFoldDB" id="A0A2V0PIP8"/>
<proteinExistence type="predicted"/>
<feature type="signal peptide" evidence="2">
    <location>
        <begin position="1"/>
        <end position="25"/>
    </location>
</feature>
<feature type="chain" id="PRO_5016177246" evidence="2">
    <location>
        <begin position="26"/>
        <end position="334"/>
    </location>
</feature>